<accession>A0A023BC24</accession>
<name>A0A023BC24_GRENI</name>
<dbReference type="EMBL" id="AFNH02000134">
    <property type="protein sequence ID" value="EZG81697.1"/>
    <property type="molecule type" value="Genomic_DNA"/>
</dbReference>
<organism evidence="2 3">
    <name type="scientific">Gregarina niphandrodes</name>
    <name type="common">Septate eugregarine</name>
    <dbReference type="NCBI Taxonomy" id="110365"/>
    <lineage>
        <taxon>Eukaryota</taxon>
        <taxon>Sar</taxon>
        <taxon>Alveolata</taxon>
        <taxon>Apicomplexa</taxon>
        <taxon>Conoidasida</taxon>
        <taxon>Gregarinasina</taxon>
        <taxon>Eugregarinorida</taxon>
        <taxon>Gregarinidae</taxon>
        <taxon>Gregarina</taxon>
    </lineage>
</organism>
<feature type="region of interest" description="Disordered" evidence="1">
    <location>
        <begin position="101"/>
        <end position="144"/>
    </location>
</feature>
<protein>
    <submittedName>
        <fullName evidence="2">Uncharacterized protein</fullName>
    </submittedName>
</protein>
<dbReference type="RefSeq" id="XP_011134203.1">
    <property type="nucleotide sequence ID" value="XM_011135901.1"/>
</dbReference>
<proteinExistence type="predicted"/>
<gene>
    <name evidence="2" type="ORF">GNI_018390</name>
</gene>
<dbReference type="VEuPathDB" id="CryptoDB:GNI_018390"/>
<feature type="region of interest" description="Disordered" evidence="1">
    <location>
        <begin position="157"/>
        <end position="207"/>
    </location>
</feature>
<evidence type="ECO:0000313" key="3">
    <source>
        <dbReference type="Proteomes" id="UP000019763"/>
    </source>
</evidence>
<feature type="compositionally biased region" description="Low complexity" evidence="1">
    <location>
        <begin position="174"/>
        <end position="207"/>
    </location>
</feature>
<evidence type="ECO:0000313" key="2">
    <source>
        <dbReference type="EMBL" id="EZG81697.1"/>
    </source>
</evidence>
<feature type="compositionally biased region" description="Low complexity" evidence="1">
    <location>
        <begin position="101"/>
        <end position="112"/>
    </location>
</feature>
<dbReference type="AlphaFoldDB" id="A0A023BC24"/>
<feature type="compositionally biased region" description="Polar residues" evidence="1">
    <location>
        <begin position="125"/>
        <end position="141"/>
    </location>
</feature>
<reference evidence="2" key="1">
    <citation type="submission" date="2013-12" db="EMBL/GenBank/DDBJ databases">
        <authorList>
            <person name="Omoto C.K."/>
            <person name="Sibley D."/>
            <person name="Venepally P."/>
            <person name="Hadjithomas M."/>
            <person name="Karamycheva S."/>
            <person name="Brunk B."/>
            <person name="Roos D."/>
            <person name="Caler E."/>
            <person name="Lorenzi H."/>
        </authorList>
    </citation>
    <scope>NUCLEOTIDE SEQUENCE</scope>
</reference>
<evidence type="ECO:0000256" key="1">
    <source>
        <dbReference type="SAM" id="MobiDB-lite"/>
    </source>
</evidence>
<keyword evidence="3" id="KW-1185">Reference proteome</keyword>
<sequence length="233" mass="23842">MTSNIKIPCKLIKPWFWVTLHRRSVDGLTGKVEEYEELAATKSSRLHAHEIGPDVDPNKRLLDTKSKDWACQHLNAANAGSASDSSQSAYNGQASAFSQASASSQGASSQGVSNGGSQGVPTISELWNGSGTGDASNQDNYGSGFEIDEVSAGVGRQDMSSGTAVTGGGGASGAGSATASSSSDYAASDSSNASASSDTYPITSTTITADNPTTATILVDKTAAQIYSRSWLV</sequence>
<dbReference type="Proteomes" id="UP000019763">
    <property type="component" value="Unassembled WGS sequence"/>
</dbReference>
<comment type="caution">
    <text evidence="2">The sequence shown here is derived from an EMBL/GenBank/DDBJ whole genome shotgun (WGS) entry which is preliminary data.</text>
</comment>
<dbReference type="GeneID" id="22910930"/>